<keyword evidence="8" id="KW-1185">Reference proteome</keyword>
<dbReference type="GO" id="GO:0003677">
    <property type="term" value="F:DNA binding"/>
    <property type="evidence" value="ECO:0007669"/>
    <property type="project" value="UniProtKB-KW"/>
</dbReference>
<dbReference type="InterPro" id="IPR005542">
    <property type="entry name" value="PBX_PBC_dom"/>
</dbReference>
<reference evidence="7" key="1">
    <citation type="submission" date="2020-06" db="EMBL/GenBank/DDBJ databases">
        <title>Draft genome of Bugula neritina, a colonial animal packing powerful symbionts and potential medicines.</title>
        <authorList>
            <person name="Rayko M."/>
        </authorList>
    </citation>
    <scope>NUCLEOTIDE SEQUENCE [LARGE SCALE GENOMIC DNA]</scope>
    <source>
        <strain evidence="7">Kwan_BN1</strain>
    </source>
</reference>
<dbReference type="GO" id="GO:0003700">
    <property type="term" value="F:DNA-binding transcription factor activity"/>
    <property type="evidence" value="ECO:0007669"/>
    <property type="project" value="InterPro"/>
</dbReference>
<evidence type="ECO:0000256" key="3">
    <source>
        <dbReference type="ARBA" id="ARBA00023155"/>
    </source>
</evidence>
<keyword evidence="3" id="KW-0371">Homeobox</keyword>
<evidence type="ECO:0000256" key="1">
    <source>
        <dbReference type="ARBA" id="ARBA00004123"/>
    </source>
</evidence>
<dbReference type="GO" id="GO:0005634">
    <property type="term" value="C:nucleus"/>
    <property type="evidence" value="ECO:0007669"/>
    <property type="project" value="UniProtKB-SubCell"/>
</dbReference>
<feature type="region of interest" description="Disordered" evidence="5">
    <location>
        <begin position="276"/>
        <end position="297"/>
    </location>
</feature>
<evidence type="ECO:0000256" key="5">
    <source>
        <dbReference type="SAM" id="MobiDB-lite"/>
    </source>
</evidence>
<evidence type="ECO:0000313" key="7">
    <source>
        <dbReference type="EMBL" id="KAF6021445.1"/>
    </source>
</evidence>
<feature type="compositionally biased region" description="Basic and acidic residues" evidence="5">
    <location>
        <begin position="288"/>
        <end position="297"/>
    </location>
</feature>
<dbReference type="InterPro" id="IPR050224">
    <property type="entry name" value="TALE_homeobox"/>
</dbReference>
<dbReference type="PANTHER" id="PTHR11850">
    <property type="entry name" value="HOMEOBOX PROTEIN TRANSCRIPTION FACTORS"/>
    <property type="match status" value="1"/>
</dbReference>
<evidence type="ECO:0000259" key="6">
    <source>
        <dbReference type="PROSITE" id="PS51978"/>
    </source>
</evidence>
<accession>A0A7J7J603</accession>
<dbReference type="AlphaFoldDB" id="A0A7J7J603"/>
<dbReference type="EMBL" id="VXIV02003035">
    <property type="protein sequence ID" value="KAF6021445.1"/>
    <property type="molecule type" value="Genomic_DNA"/>
</dbReference>
<proteinExistence type="predicted"/>
<dbReference type="Pfam" id="PF03792">
    <property type="entry name" value="PBC"/>
    <property type="match status" value="1"/>
</dbReference>
<dbReference type="Proteomes" id="UP000593567">
    <property type="component" value="Unassembled WGS sequence"/>
</dbReference>
<comment type="caution">
    <text evidence="7">The sequence shown here is derived from an EMBL/GenBank/DDBJ whole genome shotgun (WGS) entry which is preliminary data.</text>
</comment>
<keyword evidence="2" id="KW-0238">DNA-binding</keyword>
<keyword evidence="4" id="KW-0539">Nucleus</keyword>
<name>A0A7J7J603_BUGNE</name>
<comment type="subcellular location">
    <subcellularLocation>
        <location evidence="1">Nucleus</location>
    </subcellularLocation>
</comment>
<dbReference type="PROSITE" id="PS51978">
    <property type="entry name" value="PBC"/>
    <property type="match status" value="1"/>
</dbReference>
<organism evidence="7 8">
    <name type="scientific">Bugula neritina</name>
    <name type="common">Brown bryozoan</name>
    <name type="synonym">Sertularia neritina</name>
    <dbReference type="NCBI Taxonomy" id="10212"/>
    <lineage>
        <taxon>Eukaryota</taxon>
        <taxon>Metazoa</taxon>
        <taxon>Spiralia</taxon>
        <taxon>Lophotrochozoa</taxon>
        <taxon>Bryozoa</taxon>
        <taxon>Gymnolaemata</taxon>
        <taxon>Cheilostomatida</taxon>
        <taxon>Flustrina</taxon>
        <taxon>Buguloidea</taxon>
        <taxon>Bugulidae</taxon>
        <taxon>Bugula</taxon>
    </lineage>
</organism>
<gene>
    <name evidence="7" type="ORF">EB796_020243</name>
</gene>
<feature type="domain" description="PBC" evidence="6">
    <location>
        <begin position="18"/>
        <end position="199"/>
    </location>
</feature>
<evidence type="ECO:0000313" key="8">
    <source>
        <dbReference type="Proteomes" id="UP000593567"/>
    </source>
</evidence>
<evidence type="ECO:0000256" key="2">
    <source>
        <dbReference type="ARBA" id="ARBA00023125"/>
    </source>
</evidence>
<evidence type="ECO:0000256" key="4">
    <source>
        <dbReference type="ARBA" id="ARBA00023242"/>
    </source>
</evidence>
<sequence length="297" mass="33643">MTQPQTTYAGGFDESQDGRQQEIGQILQQIMTITDQSLDEAQARKHTLNAHRMKPALYQVLREIKEKTGLDSRNQQPDDTPDSQLIRLNNMLQAEGVTGPDNGGSNQSENAIEHADYKNKLAQIRTIYHQEFDKYEQACSEFTSHVTQLLREQGRTRPVAKTEMERMVMIIKKNFSSIEMQLKQSTCEAVMILRSRFLDARKCWYFVAYSMNAPNLSSPGQFMSGLGASEGAFPADQVAANIQNSTASMRHIISQAAGGYNPQEMYQLMAEQRRAEDVRRYSSPGIYKEPDDLSNKK</sequence>
<dbReference type="OrthoDB" id="4187154at2759"/>
<protein>
    <submittedName>
        <fullName evidence="7">Exd</fullName>
    </submittedName>
</protein>